<dbReference type="InterPro" id="IPR023187">
    <property type="entry name" value="Tscrpt_reg_MarR-type_CS"/>
</dbReference>
<dbReference type="PANTHER" id="PTHR42756">
    <property type="entry name" value="TRANSCRIPTIONAL REGULATOR, MARR"/>
    <property type="match status" value="1"/>
</dbReference>
<dbReference type="Gene3D" id="1.10.10.10">
    <property type="entry name" value="Winged helix-like DNA-binding domain superfamily/Winged helix DNA-binding domain"/>
    <property type="match status" value="1"/>
</dbReference>
<accession>A0AAE4Q7L5</accession>
<dbReference type="PROSITE" id="PS50995">
    <property type="entry name" value="HTH_MARR_2"/>
    <property type="match status" value="1"/>
</dbReference>
<dbReference type="AlphaFoldDB" id="A0AAE4Q7L5"/>
<dbReference type="GO" id="GO:0003677">
    <property type="term" value="F:DNA binding"/>
    <property type="evidence" value="ECO:0007669"/>
    <property type="project" value="UniProtKB-KW"/>
</dbReference>
<evidence type="ECO:0000256" key="1">
    <source>
        <dbReference type="ARBA" id="ARBA00023015"/>
    </source>
</evidence>
<dbReference type="PRINTS" id="PR00598">
    <property type="entry name" value="HTHMARR"/>
</dbReference>
<evidence type="ECO:0000256" key="2">
    <source>
        <dbReference type="ARBA" id="ARBA00023125"/>
    </source>
</evidence>
<dbReference type="SUPFAM" id="SSF46785">
    <property type="entry name" value="Winged helix' DNA-binding domain"/>
    <property type="match status" value="1"/>
</dbReference>
<sequence>MHEKNTVYLIKRANLNFDKIANHTLASYGITHSQFKCLKYLYLFDNGSLNQRDLEHYFHMSNPTVTRILQNLEKEGWIKRLANGKDKRHKQLYLTDKALSMQENFKDIANQLESQLTERLTDQELDHLQTLLRKMLAISLID</sequence>
<reference evidence="5" key="1">
    <citation type="submission" date="2021-04" db="EMBL/GenBank/DDBJ databases">
        <title>Draft genomes of 20 S. canis strains.</title>
        <authorList>
            <person name="Pagnossin D."/>
            <person name="Weir W."/>
            <person name="Smith A."/>
            <person name="Ure R."/>
            <person name="Oravcova K."/>
        </authorList>
    </citation>
    <scope>NUCLEOTIDE SEQUENCE</scope>
    <source>
        <strain evidence="5">284</strain>
    </source>
</reference>
<dbReference type="EMBL" id="JAGQEX010000007">
    <property type="protein sequence ID" value="MDV5976782.1"/>
    <property type="molecule type" value="Genomic_DNA"/>
</dbReference>
<dbReference type="Proteomes" id="UP001186118">
    <property type="component" value="Unassembled WGS sequence"/>
</dbReference>
<evidence type="ECO:0000259" key="4">
    <source>
        <dbReference type="PROSITE" id="PS50995"/>
    </source>
</evidence>
<dbReference type="PROSITE" id="PS01117">
    <property type="entry name" value="HTH_MARR_1"/>
    <property type="match status" value="1"/>
</dbReference>
<organism evidence="5 6">
    <name type="scientific">Streptococcus canis</name>
    <dbReference type="NCBI Taxonomy" id="1329"/>
    <lineage>
        <taxon>Bacteria</taxon>
        <taxon>Bacillati</taxon>
        <taxon>Bacillota</taxon>
        <taxon>Bacilli</taxon>
        <taxon>Lactobacillales</taxon>
        <taxon>Streptococcaceae</taxon>
        <taxon>Streptococcus</taxon>
    </lineage>
</organism>
<evidence type="ECO:0000313" key="5">
    <source>
        <dbReference type="EMBL" id="MDV5976782.1"/>
    </source>
</evidence>
<dbReference type="Pfam" id="PF01047">
    <property type="entry name" value="MarR"/>
    <property type="match status" value="1"/>
</dbReference>
<feature type="domain" description="HTH marR-type" evidence="4">
    <location>
        <begin position="3"/>
        <end position="137"/>
    </location>
</feature>
<evidence type="ECO:0000256" key="3">
    <source>
        <dbReference type="ARBA" id="ARBA00023163"/>
    </source>
</evidence>
<dbReference type="RefSeq" id="WP_317609921.1">
    <property type="nucleotide sequence ID" value="NZ_JAGQEX010000007.1"/>
</dbReference>
<dbReference type="PANTHER" id="PTHR42756:SF1">
    <property type="entry name" value="TRANSCRIPTIONAL REPRESSOR OF EMRAB OPERON"/>
    <property type="match status" value="1"/>
</dbReference>
<dbReference type="GO" id="GO:0003700">
    <property type="term" value="F:DNA-binding transcription factor activity"/>
    <property type="evidence" value="ECO:0007669"/>
    <property type="project" value="InterPro"/>
</dbReference>
<keyword evidence="2" id="KW-0238">DNA-binding</keyword>
<dbReference type="InterPro" id="IPR000835">
    <property type="entry name" value="HTH_MarR-typ"/>
</dbReference>
<dbReference type="InterPro" id="IPR036388">
    <property type="entry name" value="WH-like_DNA-bd_sf"/>
</dbReference>
<gene>
    <name evidence="5" type="ORF">KB584_04785</name>
</gene>
<keyword evidence="1" id="KW-0805">Transcription regulation</keyword>
<proteinExistence type="predicted"/>
<comment type="caution">
    <text evidence="5">The sequence shown here is derived from an EMBL/GenBank/DDBJ whole genome shotgun (WGS) entry which is preliminary data.</text>
</comment>
<dbReference type="InterPro" id="IPR036390">
    <property type="entry name" value="WH_DNA-bd_sf"/>
</dbReference>
<evidence type="ECO:0000313" key="6">
    <source>
        <dbReference type="Proteomes" id="UP001186118"/>
    </source>
</evidence>
<keyword evidence="3" id="KW-0804">Transcription</keyword>
<protein>
    <submittedName>
        <fullName evidence="5">MarR family transcriptional regulator</fullName>
    </submittedName>
</protein>
<dbReference type="SMART" id="SM00347">
    <property type="entry name" value="HTH_MARR"/>
    <property type="match status" value="1"/>
</dbReference>
<name>A0AAE4Q7L5_STRCB</name>